<evidence type="ECO:0000256" key="5">
    <source>
        <dbReference type="ARBA" id="ARBA00022737"/>
    </source>
</evidence>
<reference evidence="13" key="1">
    <citation type="submission" date="2022-08" db="UniProtKB">
        <authorList>
            <consortium name="EnsemblMetazoa"/>
        </authorList>
    </citation>
    <scope>IDENTIFICATION</scope>
    <source>
        <strain evidence="13">05x7-T-G4-1.051#20</strain>
    </source>
</reference>
<dbReference type="GO" id="GO:0015218">
    <property type="term" value="F:pyrimidine nucleotide transmembrane transporter activity"/>
    <property type="evidence" value="ECO:0007669"/>
    <property type="project" value="InterPro"/>
</dbReference>
<feature type="repeat" description="Solcar" evidence="10">
    <location>
        <begin position="1"/>
        <end position="81"/>
    </location>
</feature>
<evidence type="ECO:0000256" key="8">
    <source>
        <dbReference type="ARBA" id="ARBA00023128"/>
    </source>
</evidence>
<keyword evidence="8" id="KW-0496">Mitochondrion</keyword>
<feature type="repeat" description="Solcar" evidence="10">
    <location>
        <begin position="94"/>
        <end position="178"/>
    </location>
</feature>
<dbReference type="GO" id="GO:0005743">
    <property type="term" value="C:mitochondrial inner membrane"/>
    <property type="evidence" value="ECO:0007669"/>
    <property type="project" value="UniProtKB-SubCell"/>
</dbReference>
<comment type="subcellular location">
    <subcellularLocation>
        <location evidence="1">Mitochondrion inner membrane</location>
        <topology evidence="1">Multi-pass membrane protein</topology>
    </subcellularLocation>
</comment>
<dbReference type="EnsemblMetazoa" id="G34690.11">
    <property type="protein sequence ID" value="G34690.11:cds"/>
    <property type="gene ID" value="G34690"/>
</dbReference>
<comment type="similarity">
    <text evidence="2 11">Belongs to the mitochondrial carrier (TC 2.A.29) family.</text>
</comment>
<keyword evidence="7" id="KW-1133">Transmembrane helix</keyword>
<feature type="signal peptide" evidence="12">
    <location>
        <begin position="1"/>
        <end position="16"/>
    </location>
</feature>
<evidence type="ECO:0000256" key="3">
    <source>
        <dbReference type="ARBA" id="ARBA00022448"/>
    </source>
</evidence>
<evidence type="ECO:0000256" key="12">
    <source>
        <dbReference type="SAM" id="SignalP"/>
    </source>
</evidence>
<dbReference type="InterPro" id="IPR023395">
    <property type="entry name" value="MCP_dom_sf"/>
</dbReference>
<keyword evidence="5" id="KW-0677">Repeat</keyword>
<dbReference type="Gene3D" id="1.50.40.10">
    <property type="entry name" value="Mitochondrial carrier domain"/>
    <property type="match status" value="1"/>
</dbReference>
<name>A0A8W8MUT0_MAGGI</name>
<evidence type="ECO:0000256" key="4">
    <source>
        <dbReference type="ARBA" id="ARBA00022692"/>
    </source>
</evidence>
<dbReference type="Pfam" id="PF00153">
    <property type="entry name" value="Mito_carr"/>
    <property type="match status" value="2"/>
</dbReference>
<feature type="chain" id="PRO_5042431955" description="Solute carrier family 25 member 36-A" evidence="12">
    <location>
        <begin position="17"/>
        <end position="183"/>
    </location>
</feature>
<keyword evidence="12" id="KW-0732">Signal</keyword>
<dbReference type="EnsemblMetazoa" id="G34690.10">
    <property type="protein sequence ID" value="G34690.10:cds"/>
    <property type="gene ID" value="G34690"/>
</dbReference>
<keyword evidence="3 11" id="KW-0813">Transport</keyword>
<protein>
    <recommendedName>
        <fullName evidence="15">Solute carrier family 25 member 36-A</fullName>
    </recommendedName>
</protein>
<evidence type="ECO:0000256" key="6">
    <source>
        <dbReference type="ARBA" id="ARBA00022792"/>
    </source>
</evidence>
<evidence type="ECO:0000313" key="14">
    <source>
        <dbReference type="Proteomes" id="UP000005408"/>
    </source>
</evidence>
<dbReference type="SUPFAM" id="SSF103506">
    <property type="entry name" value="Mitochondrial carrier"/>
    <property type="match status" value="1"/>
</dbReference>
<evidence type="ECO:0000256" key="7">
    <source>
        <dbReference type="ARBA" id="ARBA00022989"/>
    </source>
</evidence>
<evidence type="ECO:0000256" key="1">
    <source>
        <dbReference type="ARBA" id="ARBA00004448"/>
    </source>
</evidence>
<keyword evidence="9 10" id="KW-0472">Membrane</keyword>
<dbReference type="PANTHER" id="PTHR45829">
    <property type="entry name" value="MITOCHONDRIAL CARRIER PROTEIN RIM2"/>
    <property type="match status" value="1"/>
</dbReference>
<evidence type="ECO:0000256" key="2">
    <source>
        <dbReference type="ARBA" id="ARBA00006375"/>
    </source>
</evidence>
<evidence type="ECO:0008006" key="15">
    <source>
        <dbReference type="Google" id="ProtNLM"/>
    </source>
</evidence>
<evidence type="ECO:0000256" key="11">
    <source>
        <dbReference type="RuleBase" id="RU000488"/>
    </source>
</evidence>
<keyword evidence="14" id="KW-1185">Reference proteome</keyword>
<evidence type="ECO:0000256" key="9">
    <source>
        <dbReference type="ARBA" id="ARBA00023136"/>
    </source>
</evidence>
<keyword evidence="4 10" id="KW-0812">Transmembrane</keyword>
<dbReference type="Proteomes" id="UP000005408">
    <property type="component" value="Unassembled WGS sequence"/>
</dbReference>
<evidence type="ECO:0000313" key="13">
    <source>
        <dbReference type="EnsemblMetazoa" id="G34690.10:cds"/>
    </source>
</evidence>
<keyword evidence="6" id="KW-0999">Mitochondrion inner membrane</keyword>
<dbReference type="PANTHER" id="PTHR45829:SF4">
    <property type="entry name" value="MITOCHONDRIAL CARRIER PROTEIN RIM2"/>
    <property type="match status" value="1"/>
</dbReference>
<organism evidence="13 14">
    <name type="scientific">Magallana gigas</name>
    <name type="common">Pacific oyster</name>
    <name type="synonym">Crassostrea gigas</name>
    <dbReference type="NCBI Taxonomy" id="29159"/>
    <lineage>
        <taxon>Eukaryota</taxon>
        <taxon>Metazoa</taxon>
        <taxon>Spiralia</taxon>
        <taxon>Lophotrochozoa</taxon>
        <taxon>Mollusca</taxon>
        <taxon>Bivalvia</taxon>
        <taxon>Autobranchia</taxon>
        <taxon>Pteriomorphia</taxon>
        <taxon>Ostreida</taxon>
        <taxon>Ostreoidea</taxon>
        <taxon>Ostreidae</taxon>
        <taxon>Magallana</taxon>
    </lineage>
</organism>
<dbReference type="InterPro" id="IPR018108">
    <property type="entry name" value="MCP_transmembrane"/>
</dbReference>
<proteinExistence type="inferred from homology"/>
<sequence>MSFFFLISGFTSCSLTNPIWFVKTRLQLDQKRNNRLTVRECIRQINEQHGIRGFYKGITASYYGMAETVIHFVIYEAIKARLQERYSGDSTNWTDFLRCMVAGATSKTIATCVAYPHEVARTRLREEGTKYRSFFQTLLVVYKEEGRAGLYRGIGTQLVRQIPNTAIMMATYELVVYLFSDSH</sequence>
<accession>A0A8W8MUT0</accession>
<dbReference type="InterPro" id="IPR049562">
    <property type="entry name" value="SLC25A33/36-like"/>
</dbReference>
<dbReference type="AlphaFoldDB" id="A0A8W8MUT0"/>
<dbReference type="GO" id="GO:1990519">
    <property type="term" value="P:pyrimidine nucleotide import into mitochondrion"/>
    <property type="evidence" value="ECO:0007669"/>
    <property type="project" value="TreeGrafter"/>
</dbReference>
<evidence type="ECO:0000256" key="10">
    <source>
        <dbReference type="PROSITE-ProRule" id="PRU00282"/>
    </source>
</evidence>
<dbReference type="PROSITE" id="PS50920">
    <property type="entry name" value="SOLCAR"/>
    <property type="match status" value="2"/>
</dbReference>